<proteinExistence type="predicted"/>
<name>A0AC34GNW0_9BILA</name>
<reference evidence="2" key="1">
    <citation type="submission" date="2022-11" db="UniProtKB">
        <authorList>
            <consortium name="WormBaseParasite"/>
        </authorList>
    </citation>
    <scope>IDENTIFICATION</scope>
</reference>
<evidence type="ECO:0000313" key="2">
    <source>
        <dbReference type="WBParaSite" id="ES5_v2.g498.t1"/>
    </source>
</evidence>
<dbReference type="Proteomes" id="UP000887579">
    <property type="component" value="Unplaced"/>
</dbReference>
<evidence type="ECO:0000313" key="1">
    <source>
        <dbReference type="Proteomes" id="UP000887579"/>
    </source>
</evidence>
<organism evidence="1 2">
    <name type="scientific">Panagrolaimus sp. ES5</name>
    <dbReference type="NCBI Taxonomy" id="591445"/>
    <lineage>
        <taxon>Eukaryota</taxon>
        <taxon>Metazoa</taxon>
        <taxon>Ecdysozoa</taxon>
        <taxon>Nematoda</taxon>
        <taxon>Chromadorea</taxon>
        <taxon>Rhabditida</taxon>
        <taxon>Tylenchina</taxon>
        <taxon>Panagrolaimomorpha</taxon>
        <taxon>Panagrolaimoidea</taxon>
        <taxon>Panagrolaimidae</taxon>
        <taxon>Panagrolaimus</taxon>
    </lineage>
</organism>
<dbReference type="WBParaSite" id="ES5_v2.g498.t1">
    <property type="protein sequence ID" value="ES5_v2.g498.t1"/>
    <property type="gene ID" value="ES5_v2.g498"/>
</dbReference>
<sequence>MKEFYLFFVCLFVITLVGSVEYDGDQRFYTTVIDGKTHVALHVLKEPIKLIFPKDISFNGLAPDMQLYSPTGNGKCEDTEGTLQFTLRMNADEYIQGTVMAIKYGDKTKVRALFYEKCYGNKQRFFYKYKLIEEIYEPLTGGYCFASGVPFQVYEKDNTKHVMDLQVNGTFNCQVFMTMPPYMEVEDLKMNDTGKLELNETFAGHDDHYLWTTENNNNDEMLPNGISFDGNKSVKINLLNSTVMIPYFFRIGINQPVPSLKFEFGEKCNGAKFGFFLNLRDKIDCKYVIHLHSNGFNFFSRNVQRGFFVSTSPKKMTLNFGKYLIYVKVDYPLMIKSYEACELTNSPNVPSDQFVLQIAPSENIGECEKAEIILPKSDVFGDIEVLIDRSKIVENVTELFENSTLFSSTLPGTSAAVLNACGFLFLVLFVAAILIFVFFIRRGLQRTIAEPKF</sequence>
<protein>
    <submittedName>
        <fullName evidence="2">Uncharacterized protein</fullName>
    </submittedName>
</protein>
<accession>A0AC34GNW0</accession>